<protein>
    <submittedName>
        <fullName evidence="1">(pine wood nematode) hypothetical protein</fullName>
    </submittedName>
</protein>
<evidence type="ECO:0000313" key="5">
    <source>
        <dbReference type="WBParaSite" id="BXY_0209400.1"/>
    </source>
</evidence>
<accession>A0A1I7RN08</accession>
<reference evidence="2" key="2">
    <citation type="submission" date="2020-08" db="EMBL/GenBank/DDBJ databases">
        <authorList>
            <person name="Kikuchi T."/>
        </authorList>
    </citation>
    <scope>NUCLEOTIDE SEQUENCE</scope>
    <source>
        <strain evidence="1">Ka4C1</strain>
    </source>
</reference>
<dbReference type="AlphaFoldDB" id="A0A1I7RN08"/>
<dbReference type="Proteomes" id="UP000582659">
    <property type="component" value="Unassembled WGS sequence"/>
</dbReference>
<dbReference type="Proteomes" id="UP000095284">
    <property type="component" value="Unplaced"/>
</dbReference>
<dbReference type="Proteomes" id="UP000659654">
    <property type="component" value="Unassembled WGS sequence"/>
</dbReference>
<evidence type="ECO:0000313" key="1">
    <source>
        <dbReference type="EMBL" id="CAD5232609.1"/>
    </source>
</evidence>
<proteinExistence type="predicted"/>
<sequence length="300" mass="34306">MSDKQTLHAVNSKEFAVVVGESEDGNAKVYHCYNGCEIEYDFLNPQVGDWYYIEDGDFYECVNPLHTSVYKVKDEEVVVIETPAIFLGETRLCNEFADADIKNFMYSPFIGKIAIGSGVEDLRMGKLYNVAAVWIAGTNRLLRFLRDRQHCHFMVNKDGIQRIMSPADHFYLSITNYIEAKIQSFQGSIALCTSPLLNRPVMVYLTTERPFRGDRIKVLLILIRIHPHYPVYVGKEAKNFKEEVSTFLMPDPPPELVVTPHEYRKICSAEDDGSVSELLDDEMSTFSMDYFKILKPGEPL</sequence>
<organism evidence="3 5">
    <name type="scientific">Bursaphelenchus xylophilus</name>
    <name type="common">Pinewood nematode worm</name>
    <name type="synonym">Aphelenchoides xylophilus</name>
    <dbReference type="NCBI Taxonomy" id="6326"/>
    <lineage>
        <taxon>Eukaryota</taxon>
        <taxon>Metazoa</taxon>
        <taxon>Ecdysozoa</taxon>
        <taxon>Nematoda</taxon>
        <taxon>Chromadorea</taxon>
        <taxon>Rhabditida</taxon>
        <taxon>Tylenchina</taxon>
        <taxon>Tylenchomorpha</taxon>
        <taxon>Aphelenchoidea</taxon>
        <taxon>Aphelenchoididae</taxon>
        <taxon>Bursaphelenchus</taxon>
    </lineage>
</organism>
<reference evidence="5" key="1">
    <citation type="submission" date="2016-11" db="UniProtKB">
        <authorList>
            <consortium name="WormBaseParasite"/>
        </authorList>
    </citation>
    <scope>IDENTIFICATION</scope>
</reference>
<evidence type="ECO:0000313" key="2">
    <source>
        <dbReference type="EMBL" id="CAG9125288.1"/>
    </source>
</evidence>
<name>A0A1I7RN08_BURXY</name>
<evidence type="ECO:0000313" key="3">
    <source>
        <dbReference type="Proteomes" id="UP000095284"/>
    </source>
</evidence>
<dbReference type="WBParaSite" id="BXY_0209400.1">
    <property type="protein sequence ID" value="BXY_0209400.1"/>
    <property type="gene ID" value="BXY_0209400"/>
</dbReference>
<keyword evidence="4" id="KW-1185">Reference proteome</keyword>
<dbReference type="EMBL" id="CAJFDI010000005">
    <property type="protein sequence ID" value="CAD5232609.1"/>
    <property type="molecule type" value="Genomic_DNA"/>
</dbReference>
<dbReference type="EMBL" id="CAJFCV020000005">
    <property type="protein sequence ID" value="CAG9125288.1"/>
    <property type="molecule type" value="Genomic_DNA"/>
</dbReference>
<gene>
    <name evidence="1" type="ORF">BXYJ_LOCUS12700</name>
</gene>
<evidence type="ECO:0000313" key="4">
    <source>
        <dbReference type="Proteomes" id="UP000659654"/>
    </source>
</evidence>